<gene>
    <name evidence="10" type="ORF">SAMN04489812_1631</name>
</gene>
<evidence type="ECO:0000256" key="2">
    <source>
        <dbReference type="ARBA" id="ARBA00022670"/>
    </source>
</evidence>
<keyword evidence="6 8" id="KW-1133">Transmembrane helix</keyword>
<accession>A0A1H1RFK4</accession>
<evidence type="ECO:0000256" key="7">
    <source>
        <dbReference type="ARBA" id="ARBA00023136"/>
    </source>
</evidence>
<dbReference type="PANTHER" id="PTHR22936">
    <property type="entry name" value="RHOMBOID-RELATED"/>
    <property type="match status" value="1"/>
</dbReference>
<organism evidence="10 11">
    <name type="scientific">Microlunatus soli</name>
    <dbReference type="NCBI Taxonomy" id="630515"/>
    <lineage>
        <taxon>Bacteria</taxon>
        <taxon>Bacillati</taxon>
        <taxon>Actinomycetota</taxon>
        <taxon>Actinomycetes</taxon>
        <taxon>Propionibacteriales</taxon>
        <taxon>Propionibacteriaceae</taxon>
        <taxon>Microlunatus</taxon>
    </lineage>
</organism>
<dbReference type="Proteomes" id="UP000199103">
    <property type="component" value="Chromosome I"/>
</dbReference>
<dbReference type="GO" id="GO:0016020">
    <property type="term" value="C:membrane"/>
    <property type="evidence" value="ECO:0007669"/>
    <property type="project" value="UniProtKB-SubCell"/>
</dbReference>
<comment type="subcellular location">
    <subcellularLocation>
        <location evidence="1">Membrane</location>
        <topology evidence="1">Multi-pass membrane protein</topology>
    </subcellularLocation>
</comment>
<keyword evidence="7 8" id="KW-0472">Membrane</keyword>
<keyword evidence="11" id="KW-1185">Reference proteome</keyword>
<feature type="transmembrane region" description="Helical" evidence="8">
    <location>
        <begin position="198"/>
        <end position="217"/>
    </location>
</feature>
<dbReference type="InterPro" id="IPR022764">
    <property type="entry name" value="Peptidase_S54_rhomboid_dom"/>
</dbReference>
<feature type="transmembrane region" description="Helical" evidence="8">
    <location>
        <begin position="25"/>
        <end position="49"/>
    </location>
</feature>
<feature type="transmembrane region" description="Helical" evidence="8">
    <location>
        <begin position="223"/>
        <end position="239"/>
    </location>
</feature>
<dbReference type="PANTHER" id="PTHR22936:SF69">
    <property type="entry name" value="RHOMBOID-LIKE PROTEIN"/>
    <property type="match status" value="1"/>
</dbReference>
<reference evidence="10 11" key="1">
    <citation type="submission" date="2016-10" db="EMBL/GenBank/DDBJ databases">
        <authorList>
            <person name="de Groot N.N."/>
        </authorList>
    </citation>
    <scope>NUCLEOTIDE SEQUENCE [LARGE SCALE GENOMIC DNA]</scope>
    <source>
        <strain evidence="10 11">DSM 21800</strain>
    </source>
</reference>
<dbReference type="AlphaFoldDB" id="A0A1H1RFK4"/>
<name>A0A1H1RFK4_9ACTN</name>
<sequence length="253" mass="25789">MIRTTSPTAAGPSARAGILRRCPTTVVVTALTAVVSIPALFVPSIVTALQQDPGLIRHGQWWRLITPMLVQGYGIGQFVFNLAGIVLAGSAVERRTGPLRWLTIYLIAGVVSIAVTSAIFPDRVDSGSSAAVAGLIGALVVTTAIRRESPPLPALLYTVFFAAYLSGLALAGPVVGAVAGSAGVAAIGLARRVTSRSALRLGAAAVVITATAAMLAVGDVHGIGLLTGMIIAAALSALVDRRPSAAEDRPRGR</sequence>
<keyword evidence="2" id="KW-0645">Protease</keyword>
<keyword evidence="3 8" id="KW-0812">Transmembrane</keyword>
<dbReference type="InterPro" id="IPR002610">
    <property type="entry name" value="Peptidase_S54_rhomboid-like"/>
</dbReference>
<dbReference type="GO" id="GO:0004252">
    <property type="term" value="F:serine-type endopeptidase activity"/>
    <property type="evidence" value="ECO:0007669"/>
    <property type="project" value="InterPro"/>
</dbReference>
<evidence type="ECO:0000256" key="3">
    <source>
        <dbReference type="ARBA" id="ARBA00022692"/>
    </source>
</evidence>
<evidence type="ECO:0000256" key="8">
    <source>
        <dbReference type="SAM" id="Phobius"/>
    </source>
</evidence>
<evidence type="ECO:0000256" key="4">
    <source>
        <dbReference type="ARBA" id="ARBA00022801"/>
    </source>
</evidence>
<dbReference type="EMBL" id="LT629772">
    <property type="protein sequence ID" value="SDS34465.1"/>
    <property type="molecule type" value="Genomic_DNA"/>
</dbReference>
<evidence type="ECO:0000256" key="1">
    <source>
        <dbReference type="ARBA" id="ARBA00004141"/>
    </source>
</evidence>
<evidence type="ECO:0000259" key="9">
    <source>
        <dbReference type="Pfam" id="PF01694"/>
    </source>
</evidence>
<protein>
    <submittedName>
        <fullName evidence="10">Rhomboid family protein</fullName>
    </submittedName>
</protein>
<keyword evidence="4" id="KW-0378">Hydrolase</keyword>
<keyword evidence="5" id="KW-0720">Serine protease</keyword>
<feature type="transmembrane region" description="Helical" evidence="8">
    <location>
        <begin position="174"/>
        <end position="191"/>
    </location>
</feature>
<dbReference type="Gene3D" id="1.20.1540.10">
    <property type="entry name" value="Rhomboid-like"/>
    <property type="match status" value="1"/>
</dbReference>
<evidence type="ECO:0000313" key="10">
    <source>
        <dbReference type="EMBL" id="SDS34465.1"/>
    </source>
</evidence>
<dbReference type="InterPro" id="IPR035952">
    <property type="entry name" value="Rhomboid-like_sf"/>
</dbReference>
<dbReference type="SUPFAM" id="SSF144091">
    <property type="entry name" value="Rhomboid-like"/>
    <property type="match status" value="1"/>
</dbReference>
<feature type="transmembrane region" description="Helical" evidence="8">
    <location>
        <begin position="69"/>
        <end position="89"/>
    </location>
</feature>
<proteinExistence type="predicted"/>
<feature type="domain" description="Peptidase S54 rhomboid" evidence="9">
    <location>
        <begin position="59"/>
        <end position="174"/>
    </location>
</feature>
<dbReference type="STRING" id="630515.SAMN04489812_1631"/>
<evidence type="ECO:0000256" key="5">
    <source>
        <dbReference type="ARBA" id="ARBA00022825"/>
    </source>
</evidence>
<evidence type="ECO:0000313" key="11">
    <source>
        <dbReference type="Proteomes" id="UP000199103"/>
    </source>
</evidence>
<evidence type="ECO:0000256" key="6">
    <source>
        <dbReference type="ARBA" id="ARBA00022989"/>
    </source>
</evidence>
<feature type="transmembrane region" description="Helical" evidence="8">
    <location>
        <begin position="101"/>
        <end position="120"/>
    </location>
</feature>
<dbReference type="Pfam" id="PF01694">
    <property type="entry name" value="Rhomboid"/>
    <property type="match status" value="1"/>
</dbReference>
<dbReference type="GO" id="GO:0006508">
    <property type="term" value="P:proteolysis"/>
    <property type="evidence" value="ECO:0007669"/>
    <property type="project" value="UniProtKB-KW"/>
</dbReference>